<keyword evidence="8" id="KW-1185">Reference proteome</keyword>
<dbReference type="EnsemblPlants" id="QL93p0049_0121:mrna">
    <property type="protein sequence ID" value="QL93p0049_0121:mrna"/>
    <property type="gene ID" value="QL93p0049_0121"/>
</dbReference>
<dbReference type="InterPro" id="IPR018289">
    <property type="entry name" value="MULE_transposase_dom"/>
</dbReference>
<keyword evidence="3" id="KW-0862">Zinc</keyword>
<feature type="domain" description="SWIM-type" evidence="6">
    <location>
        <begin position="530"/>
        <end position="577"/>
    </location>
</feature>
<organism evidence="7 8">
    <name type="scientific">Quercus lobata</name>
    <name type="common">Valley oak</name>
    <dbReference type="NCBI Taxonomy" id="97700"/>
    <lineage>
        <taxon>Eukaryota</taxon>
        <taxon>Viridiplantae</taxon>
        <taxon>Streptophyta</taxon>
        <taxon>Embryophyta</taxon>
        <taxon>Tracheophyta</taxon>
        <taxon>Spermatophyta</taxon>
        <taxon>Magnoliopsida</taxon>
        <taxon>eudicotyledons</taxon>
        <taxon>Gunneridae</taxon>
        <taxon>Pentapetalae</taxon>
        <taxon>rosids</taxon>
        <taxon>fabids</taxon>
        <taxon>Fagales</taxon>
        <taxon>Fagaceae</taxon>
        <taxon>Quercus</taxon>
    </lineage>
</organism>
<sequence>MVQMDLEESDKVICKPSDIEENEGDCMFVARLENSDENLLNKVVHNIDEAYALYNDYALRMGFSIRKGKPRYYYGTKNIKQREFLCSKEGFKLDEDFCKEKYSKRLETRTGCKAFIRFTVENGVWRVSAFNPEHNHELALQSERHLLRSGCRISKPKADVIDTMVNAGISTKNAYSYLTKEVGGSENVGFTERDCYNHVNMQKMTMISAGDAQSLLNHFKSKHAEDPMFFYTVQVDQENRMTNFFWRDGRSRVDYDCFGDVVVFDTTYRTNKYNLICAPFVGVNHHWQNVMFGCAFLLDETTDSFKWLFKSFLDSMGNRSPITIFTDQDQAMSNAIGEVFPNTHHRLCLWHISKNAPSRLGDLNSNSEFMYLFNKCQKYCDSELEFQQTWDQMTQRFDIENHHWLNMMYKIRHKWSTAFTKDFFTAEFKSSSRSESTNHVLNGIANKSISLTKFVIEYENVLAGMRSSELDEDFRCKQGAPQKAVKKSGILGHAAQVYTCKIFNLFENQFLDSLAMVWDQVDCQDTIGVFEVKEENSERVRIVRFDRLNNNISCSCKKFESLGILCCHALRVFSIKNLTRIPSQYILKRWTKEAKKGMMTYEQDNHSLSNDKEAKIVWRNSMMRIANTIISKSQGEDSLKRICQKLLLELDEKIERELSRVKFDVDANVEENEVIQCDTTDEMPCLPNEVLVLNPPCVRSKGLRNTRLKGHFEKRKANTSKDASSSRKRKQQVVEEHSNVSFGGAYNTPVCQPLNPYSYTGFTSANLCGQSYSPWTMHSQDMSYVNVPFTSMLQGTDVVAQLNQNSSTSQMSSLIYNSKQPDYKYSQEVSTPISFPPNVISFDHPRSLQERPAIKD</sequence>
<dbReference type="Pfam" id="PF10551">
    <property type="entry name" value="MULE"/>
    <property type="match status" value="1"/>
</dbReference>
<dbReference type="InterPro" id="IPR004330">
    <property type="entry name" value="FAR1_DNA_bnd_dom"/>
</dbReference>
<dbReference type="Pfam" id="PF04434">
    <property type="entry name" value="SWIM"/>
    <property type="match status" value="1"/>
</dbReference>
<evidence type="ECO:0000259" key="6">
    <source>
        <dbReference type="PROSITE" id="PS50966"/>
    </source>
</evidence>
<dbReference type="Proteomes" id="UP000594261">
    <property type="component" value="Unassembled WGS sequence"/>
</dbReference>
<feature type="compositionally biased region" description="Basic residues" evidence="5">
    <location>
        <begin position="708"/>
        <end position="718"/>
    </location>
</feature>
<dbReference type="Pfam" id="PF03101">
    <property type="entry name" value="FAR1"/>
    <property type="match status" value="1"/>
</dbReference>
<dbReference type="Gramene" id="QL93p0049_0121:mrna">
    <property type="protein sequence ID" value="QL93p0049_0121:mrna"/>
    <property type="gene ID" value="QL93p0049_0121"/>
</dbReference>
<dbReference type="GO" id="GO:0008270">
    <property type="term" value="F:zinc ion binding"/>
    <property type="evidence" value="ECO:0007669"/>
    <property type="project" value="UniProtKB-KW"/>
</dbReference>
<dbReference type="SMART" id="SM00575">
    <property type="entry name" value="ZnF_PMZ"/>
    <property type="match status" value="1"/>
</dbReference>
<keyword evidence="2 4" id="KW-0863">Zinc-finger</keyword>
<dbReference type="PROSITE" id="PS50966">
    <property type="entry name" value="ZF_SWIM"/>
    <property type="match status" value="1"/>
</dbReference>
<feature type="region of interest" description="Disordered" evidence="5">
    <location>
        <begin position="708"/>
        <end position="737"/>
    </location>
</feature>
<dbReference type="OMA" id="ETWAMMR"/>
<dbReference type="AlphaFoldDB" id="A0A7N2RF63"/>
<name>A0A7N2RF63_QUELO</name>
<protein>
    <recommendedName>
        <fullName evidence="6">SWIM-type domain-containing protein</fullName>
    </recommendedName>
</protein>
<dbReference type="PANTHER" id="PTHR47718">
    <property type="entry name" value="OS01G0519700 PROTEIN"/>
    <property type="match status" value="1"/>
</dbReference>
<evidence type="ECO:0000256" key="3">
    <source>
        <dbReference type="ARBA" id="ARBA00022833"/>
    </source>
</evidence>
<evidence type="ECO:0000256" key="2">
    <source>
        <dbReference type="ARBA" id="ARBA00022771"/>
    </source>
</evidence>
<dbReference type="InterPro" id="IPR007527">
    <property type="entry name" value="Znf_SWIM"/>
</dbReference>
<dbReference type="InParanoid" id="A0A7N2RF63"/>
<evidence type="ECO:0000313" key="8">
    <source>
        <dbReference type="Proteomes" id="UP000594261"/>
    </source>
</evidence>
<keyword evidence="1" id="KW-0479">Metal-binding</keyword>
<accession>A0A7N2RF63</accession>
<evidence type="ECO:0000256" key="1">
    <source>
        <dbReference type="ARBA" id="ARBA00022723"/>
    </source>
</evidence>
<dbReference type="PANTHER" id="PTHR47718:SF17">
    <property type="entry name" value="PROTEIN FAR1-RELATED SEQUENCE 5-LIKE"/>
    <property type="match status" value="1"/>
</dbReference>
<evidence type="ECO:0000256" key="5">
    <source>
        <dbReference type="SAM" id="MobiDB-lite"/>
    </source>
</evidence>
<evidence type="ECO:0000313" key="7">
    <source>
        <dbReference type="EnsemblPlants" id="QL93p0049_0121:mrna"/>
    </source>
</evidence>
<evidence type="ECO:0000256" key="4">
    <source>
        <dbReference type="PROSITE-ProRule" id="PRU00325"/>
    </source>
</evidence>
<proteinExistence type="predicted"/>
<dbReference type="InterPro" id="IPR006564">
    <property type="entry name" value="Znf_PMZ"/>
</dbReference>
<reference evidence="7" key="1">
    <citation type="submission" date="2021-01" db="UniProtKB">
        <authorList>
            <consortium name="EnsemblPlants"/>
        </authorList>
    </citation>
    <scope>IDENTIFICATION</scope>
</reference>